<name>A0ABZ0ILR8_9BACT</name>
<dbReference type="InterPro" id="IPR058515">
    <property type="entry name" value="DUF8202"/>
</dbReference>
<dbReference type="InterPro" id="IPR026444">
    <property type="entry name" value="Secre_tail"/>
</dbReference>
<feature type="domain" description="DUF2341" evidence="2">
    <location>
        <begin position="79"/>
        <end position="160"/>
    </location>
</feature>
<evidence type="ECO:0000313" key="5">
    <source>
        <dbReference type="EMBL" id="WOK05641.1"/>
    </source>
</evidence>
<dbReference type="NCBIfam" id="TIGR04183">
    <property type="entry name" value="Por_Secre_tail"/>
    <property type="match status" value="1"/>
</dbReference>
<evidence type="ECO:0000259" key="3">
    <source>
        <dbReference type="Pfam" id="PF18962"/>
    </source>
</evidence>
<dbReference type="Pfam" id="PF26628">
    <property type="entry name" value="DUF8202"/>
    <property type="match status" value="1"/>
</dbReference>
<feature type="domain" description="DUF8202" evidence="4">
    <location>
        <begin position="871"/>
        <end position="979"/>
    </location>
</feature>
<evidence type="ECO:0000259" key="4">
    <source>
        <dbReference type="Pfam" id="PF26628"/>
    </source>
</evidence>
<accession>A0ABZ0ILR8</accession>
<evidence type="ECO:0000259" key="2">
    <source>
        <dbReference type="Pfam" id="PF10102"/>
    </source>
</evidence>
<dbReference type="InterPro" id="IPR018765">
    <property type="entry name" value="DUF2341"/>
</dbReference>
<feature type="chain" id="PRO_5045663042" evidence="1">
    <location>
        <begin position="23"/>
        <end position="1169"/>
    </location>
</feature>
<dbReference type="Pfam" id="PF10102">
    <property type="entry name" value="DUF2341"/>
    <property type="match status" value="1"/>
</dbReference>
<protein>
    <submittedName>
        <fullName evidence="5">DUF2341 domain-containing protein</fullName>
    </submittedName>
</protein>
<dbReference type="InterPro" id="IPR013320">
    <property type="entry name" value="ConA-like_dom_sf"/>
</dbReference>
<dbReference type="RefSeq" id="WP_317488399.1">
    <property type="nucleotide sequence ID" value="NZ_CP136051.1"/>
</dbReference>
<dbReference type="Gene3D" id="2.60.120.200">
    <property type="match status" value="1"/>
</dbReference>
<proteinExistence type="predicted"/>
<dbReference type="Pfam" id="PF13385">
    <property type="entry name" value="Laminin_G_3"/>
    <property type="match status" value="1"/>
</dbReference>
<gene>
    <name evidence="5" type="ORF">RT717_21430</name>
</gene>
<feature type="domain" description="Secretion system C-terminal sorting" evidence="3">
    <location>
        <begin position="1096"/>
        <end position="1159"/>
    </location>
</feature>
<dbReference type="Pfam" id="PF18962">
    <property type="entry name" value="Por_Secre_tail"/>
    <property type="match status" value="1"/>
</dbReference>
<organism evidence="5 6">
    <name type="scientific">Imperialibacter roseus</name>
    <dbReference type="NCBI Taxonomy" id="1324217"/>
    <lineage>
        <taxon>Bacteria</taxon>
        <taxon>Pseudomonadati</taxon>
        <taxon>Bacteroidota</taxon>
        <taxon>Cytophagia</taxon>
        <taxon>Cytophagales</taxon>
        <taxon>Flammeovirgaceae</taxon>
        <taxon>Imperialibacter</taxon>
    </lineage>
</organism>
<sequence length="1169" mass="123879">MSYICRAFFIVLLLALSTEVFSQTEGYGYGKRITIDASEVMGASPLTDFPVMIRFMGATADLDLRSVGNGGHVENTTGYDIIFGADQAGVTLLDHQIESYDPTTGEYVAWVRIPTLSNSVDTDIYMFYGNCSVSADPSVTSVWNSDFDAVYFLNDDFSDATGGTAGTNTGSTDTSPALIADGQNFGKNDYVQIPSASISTASGTVSIWARTPDFTGNEKYLFGHTSNPSGFADRIQLYSDDNVGGLDLGFGNNHNLEQGIATLAVDVWNYIALTWNGTTCSVYVNGQLEHTEAYGGLGTLESYLDIGNDGRATGSRNEGWNGDLDHARLSNEVFSASWIETEYNNQREDATFYTTSGEFNASRTFYSFASGAWESNSSWSFTPDGSSGAVGAGVFPKRTDNVVIQNGHTITIDNVDDNGGCSQSPADLARANVGAFTGSTDQMFYHTGDIVVANGGTLTSSEEVMIEGYTLVENGGTFTVTEDIVNLGYFELAATANFTNTDDLILSGNSVAIIDNTSFGADDIYIDWTDATLCGSGIVNLGNGGADPTVQFFNGGTLDQVCADFSLTCSSNCGAFPITPTGNFITGNAGPGGVGDQNNNQLWLRANDLSLSDGVAVTTWPDASGNGLSAVSSGVTAEEPTFNANAVNTSLPSVSFDGGDFLTLGTPAGLNLIPGTDSWSFFAVYNVPSGNNGTIFSKATATSGTRQYQYTFDGNTFTSFIGGNYGLGTINTADSWAIGAHINNTTAKNSWSDEAVNVSGGGVGTGTVATTDVLVGARRGTATTTGFLLTGDIAEIAMYDGEVNTAQRIIIDNYLSAKYDIDISASGNDVYTMDDPANGDYDFEVAGIGRAADGSAHVDARGSGILRVWNPSDLDDGEFMFWGHDNAAISSTSKAIGTDVDGTVIEEKLSRNWTVTKTGDVGTVSISFDFSGVGGSPLGSNLRLLVDRDGDFSTNDVTPLAGTVSNKIAVFSGVSFQDGDRFSLGNTDVSVPLPVELLSFSAMATSSMVTIEWATGSELNNDFFAVESSVDAQNWQEILQVKGAGTTSEKRTYRAVDHQPYPGKSFYRLKQTDFDGTISYSDIEKVDFTLSSDLTVYPNPSGNRFKLKGSHNLNPSHVKVYNTAGQHIKPKVTVASGELVIDLISYPSGVYILHFPANGSLQSFRLVKL</sequence>
<reference evidence="5 6" key="1">
    <citation type="journal article" date="2023" name="Microbiol. Resour. Announc.">
        <title>Complete Genome Sequence of Imperialibacter roseus strain P4T.</title>
        <authorList>
            <person name="Tizabi D.R."/>
            <person name="Bachvaroff T."/>
            <person name="Hill R.T."/>
        </authorList>
    </citation>
    <scope>NUCLEOTIDE SEQUENCE [LARGE SCALE GENOMIC DNA]</scope>
    <source>
        <strain evidence="5 6">P4T</strain>
    </source>
</reference>
<evidence type="ECO:0000256" key="1">
    <source>
        <dbReference type="SAM" id="SignalP"/>
    </source>
</evidence>
<dbReference type="Proteomes" id="UP001302349">
    <property type="component" value="Chromosome"/>
</dbReference>
<dbReference type="EMBL" id="CP136051">
    <property type="protein sequence ID" value="WOK05641.1"/>
    <property type="molecule type" value="Genomic_DNA"/>
</dbReference>
<keyword evidence="1" id="KW-0732">Signal</keyword>
<evidence type="ECO:0000313" key="6">
    <source>
        <dbReference type="Proteomes" id="UP001302349"/>
    </source>
</evidence>
<keyword evidence="6" id="KW-1185">Reference proteome</keyword>
<feature type="signal peptide" evidence="1">
    <location>
        <begin position="1"/>
        <end position="22"/>
    </location>
</feature>
<dbReference type="SUPFAM" id="SSF49899">
    <property type="entry name" value="Concanavalin A-like lectins/glucanases"/>
    <property type="match status" value="1"/>
</dbReference>